<keyword evidence="1" id="KW-1133">Transmembrane helix</keyword>
<dbReference type="Proteomes" id="UP001056855">
    <property type="component" value="Chromosome"/>
</dbReference>
<accession>A0A9E7SX70</accession>
<evidence type="ECO:0000313" key="3">
    <source>
        <dbReference type="Proteomes" id="UP001056855"/>
    </source>
</evidence>
<proteinExistence type="predicted"/>
<name>A0A9E7SX70_9EURY</name>
<feature type="transmembrane region" description="Helical" evidence="1">
    <location>
        <begin position="131"/>
        <end position="151"/>
    </location>
</feature>
<organism evidence="2 3">
    <name type="scientific">Natronosalvus rutilus</name>
    <dbReference type="NCBI Taxonomy" id="2953753"/>
    <lineage>
        <taxon>Archaea</taxon>
        <taxon>Methanobacteriati</taxon>
        <taxon>Methanobacteriota</taxon>
        <taxon>Stenosarchaea group</taxon>
        <taxon>Halobacteria</taxon>
        <taxon>Halobacteriales</taxon>
        <taxon>Natrialbaceae</taxon>
        <taxon>Natronosalvus</taxon>
    </lineage>
</organism>
<dbReference type="KEGG" id="sawl:NGM29_05525"/>
<evidence type="ECO:0000313" key="2">
    <source>
        <dbReference type="EMBL" id="UTF54731.1"/>
    </source>
</evidence>
<gene>
    <name evidence="2" type="ORF">NGM29_05525</name>
</gene>
<feature type="transmembrane region" description="Helical" evidence="1">
    <location>
        <begin position="89"/>
        <end position="111"/>
    </location>
</feature>
<dbReference type="GeneID" id="73289485"/>
<keyword evidence="1" id="KW-0812">Transmembrane</keyword>
<dbReference type="AlphaFoldDB" id="A0A9E7SX70"/>
<keyword evidence="3" id="KW-1185">Reference proteome</keyword>
<protein>
    <submittedName>
        <fullName evidence="2">Uncharacterized protein</fullName>
    </submittedName>
</protein>
<evidence type="ECO:0000256" key="1">
    <source>
        <dbReference type="SAM" id="Phobius"/>
    </source>
</evidence>
<keyword evidence="1" id="KW-0472">Membrane</keyword>
<dbReference type="EMBL" id="CP100355">
    <property type="protein sequence ID" value="UTF54731.1"/>
    <property type="molecule type" value="Genomic_DNA"/>
</dbReference>
<dbReference type="RefSeq" id="WP_254159437.1">
    <property type="nucleotide sequence ID" value="NZ_CP100355.1"/>
</dbReference>
<reference evidence="2" key="1">
    <citation type="submission" date="2022-06" db="EMBL/GenBank/DDBJ databases">
        <title>Diverse halophilic archaea isolated from saline environments.</title>
        <authorList>
            <person name="Cui H.-L."/>
        </authorList>
    </citation>
    <scope>NUCLEOTIDE SEQUENCE</scope>
    <source>
        <strain evidence="2">WLHS1</strain>
    </source>
</reference>
<sequence length="152" mass="16463">MAPAIAHFLVGASLVLLVAAPLAARYDLDGRWPLWLVVVGGIWGLGPDIYHVTPVYQAPLETFHYTSWADLFAFHHTLDRPFVRARYDASVFGAIALFLGAVSVYTVADVLELRRKGTEEPARPTLSSPSLLFLSAAILGGLVSLLVYATIA</sequence>